<organism evidence="2 3">
    <name type="scientific">Fredinandcohnia salidurans</name>
    <dbReference type="NCBI Taxonomy" id="2595041"/>
    <lineage>
        <taxon>Bacteria</taxon>
        <taxon>Bacillati</taxon>
        <taxon>Bacillota</taxon>
        <taxon>Bacilli</taxon>
        <taxon>Bacillales</taxon>
        <taxon>Bacillaceae</taxon>
        <taxon>Fredinandcohnia</taxon>
    </lineage>
</organism>
<dbReference type="Proteomes" id="UP001597227">
    <property type="component" value="Unassembled WGS sequence"/>
</dbReference>
<dbReference type="RefSeq" id="WP_388040336.1">
    <property type="nucleotide sequence ID" value="NZ_JBHUEK010000025.1"/>
</dbReference>
<evidence type="ECO:0000313" key="3">
    <source>
        <dbReference type="Proteomes" id="UP001597227"/>
    </source>
</evidence>
<feature type="domain" description="HTH-like" evidence="1">
    <location>
        <begin position="5"/>
        <end position="53"/>
    </location>
</feature>
<gene>
    <name evidence="2" type="ORF">ACFSFW_15880</name>
</gene>
<evidence type="ECO:0000259" key="1">
    <source>
        <dbReference type="Pfam" id="PF13276"/>
    </source>
</evidence>
<keyword evidence="3" id="KW-1185">Reference proteome</keyword>
<protein>
    <submittedName>
        <fullName evidence="2">IS3 family transposase</fullName>
    </submittedName>
</protein>
<accession>A0ABW4MRD6</accession>
<reference evidence="3" key="1">
    <citation type="journal article" date="2019" name="Int. J. Syst. Evol. Microbiol.">
        <title>The Global Catalogue of Microorganisms (GCM) 10K type strain sequencing project: providing services to taxonomists for standard genome sequencing and annotation.</title>
        <authorList>
            <consortium name="The Broad Institute Genomics Platform"/>
            <consortium name="The Broad Institute Genome Sequencing Center for Infectious Disease"/>
            <person name="Wu L."/>
            <person name="Ma J."/>
        </authorList>
    </citation>
    <scope>NUCLEOTIDE SEQUENCE [LARGE SCALE GENOMIC DNA]</scope>
    <source>
        <strain evidence="3">CCUG 15531</strain>
    </source>
</reference>
<dbReference type="EMBL" id="JBHUEK010000025">
    <property type="protein sequence ID" value="MFD1780146.1"/>
    <property type="molecule type" value="Genomic_DNA"/>
</dbReference>
<comment type="caution">
    <text evidence="2">The sequence shown here is derived from an EMBL/GenBank/DDBJ whole genome shotgun (WGS) entry which is preliminary data.</text>
</comment>
<evidence type="ECO:0000313" key="2">
    <source>
        <dbReference type="EMBL" id="MFD1780146.1"/>
    </source>
</evidence>
<name>A0ABW4MRD6_9BACI</name>
<dbReference type="InterPro" id="IPR025948">
    <property type="entry name" value="HTH-like_dom"/>
</dbReference>
<sequence length="53" mass="6369">MGQKDYELLKDIKRIYNRHKGTYGINRITNELKNEGIIVNHKRVERLMNEVNL</sequence>
<dbReference type="Pfam" id="PF13276">
    <property type="entry name" value="HTH_21"/>
    <property type="match status" value="1"/>
</dbReference>
<proteinExistence type="predicted"/>